<evidence type="ECO:0000256" key="8">
    <source>
        <dbReference type="ARBA" id="ARBA00072274"/>
    </source>
</evidence>
<dbReference type="Gene3D" id="3.90.20.20">
    <property type="match status" value="1"/>
</dbReference>
<dbReference type="EMBL" id="FNAG01000002">
    <property type="protein sequence ID" value="SDD40802.1"/>
    <property type="molecule type" value="Genomic_DNA"/>
</dbReference>
<organism evidence="15 16">
    <name type="scientific">Aquimonas voraii</name>
    <dbReference type="NCBI Taxonomy" id="265719"/>
    <lineage>
        <taxon>Bacteria</taxon>
        <taxon>Pseudomonadati</taxon>
        <taxon>Pseudomonadota</taxon>
        <taxon>Gammaproteobacteria</taxon>
        <taxon>Lysobacterales</taxon>
        <taxon>Lysobacteraceae</taxon>
        <taxon>Aquimonas</taxon>
    </lineage>
</organism>
<evidence type="ECO:0000256" key="6">
    <source>
        <dbReference type="ARBA" id="ARBA00023186"/>
    </source>
</evidence>
<evidence type="ECO:0000313" key="15">
    <source>
        <dbReference type="EMBL" id="SDD40802.1"/>
    </source>
</evidence>
<comment type="similarity">
    <text evidence="2 10 12">Belongs to the GrpE family.</text>
</comment>
<accession>A0A1G6UHG5</accession>
<dbReference type="GO" id="GO:0006457">
    <property type="term" value="P:protein folding"/>
    <property type="evidence" value="ECO:0007669"/>
    <property type="project" value="InterPro"/>
</dbReference>
<evidence type="ECO:0000256" key="9">
    <source>
        <dbReference type="ARBA" id="ARBA00076414"/>
    </source>
</evidence>
<dbReference type="Proteomes" id="UP000199603">
    <property type="component" value="Unassembled WGS sequence"/>
</dbReference>
<keyword evidence="13" id="KW-0175">Coiled coil</keyword>
<evidence type="ECO:0000256" key="1">
    <source>
        <dbReference type="ARBA" id="ARBA00004496"/>
    </source>
</evidence>
<evidence type="ECO:0000256" key="12">
    <source>
        <dbReference type="RuleBase" id="RU004478"/>
    </source>
</evidence>
<comment type="function">
    <text evidence="7 10 11">Participates actively in the response to hyperosmotic and heat shock by preventing the aggregation of stress-denatured proteins, in association with DnaK and GrpE. It is the nucleotide exchange factor for DnaK and may function as a thermosensor. Unfolded proteins bind initially to DnaJ; upon interaction with the DnaJ-bound protein, DnaK hydrolyzes its bound ATP, resulting in the formation of a stable complex. GrpE releases ADP from DnaK; ATP binding to DnaK triggers the release of the substrate protein, thus completing the reaction cycle. Several rounds of ATP-dependent interactions between DnaJ, DnaK and GrpE are required for fully efficient folding.</text>
</comment>
<feature type="coiled-coil region" evidence="13">
    <location>
        <begin position="20"/>
        <end position="58"/>
    </location>
</feature>
<dbReference type="CDD" id="cd00446">
    <property type="entry name" value="GrpE"/>
    <property type="match status" value="1"/>
</dbReference>
<name>A0A1G6UHG5_9GAMM</name>
<reference evidence="15 16" key="1">
    <citation type="submission" date="2016-10" db="EMBL/GenBank/DDBJ databases">
        <authorList>
            <person name="de Groot N.N."/>
        </authorList>
    </citation>
    <scope>NUCLEOTIDE SEQUENCE [LARGE SCALE GENOMIC DNA]</scope>
    <source>
        <strain evidence="15 16">DSM 16957</strain>
    </source>
</reference>
<dbReference type="AlphaFoldDB" id="A0A1G6UHG5"/>
<evidence type="ECO:0000256" key="5">
    <source>
        <dbReference type="ARBA" id="ARBA00023016"/>
    </source>
</evidence>
<dbReference type="NCBIfam" id="NF010745">
    <property type="entry name" value="PRK14147.1"/>
    <property type="match status" value="1"/>
</dbReference>
<keyword evidence="4 10" id="KW-0963">Cytoplasm</keyword>
<dbReference type="NCBIfam" id="NF010738">
    <property type="entry name" value="PRK14140.1"/>
    <property type="match status" value="1"/>
</dbReference>
<dbReference type="GO" id="GO:0042803">
    <property type="term" value="F:protein homodimerization activity"/>
    <property type="evidence" value="ECO:0007669"/>
    <property type="project" value="InterPro"/>
</dbReference>
<dbReference type="RefSeq" id="WP_091240249.1">
    <property type="nucleotide sequence ID" value="NZ_FNAG01000002.1"/>
</dbReference>
<evidence type="ECO:0000256" key="11">
    <source>
        <dbReference type="RuleBase" id="RU000639"/>
    </source>
</evidence>
<dbReference type="Gene3D" id="2.30.22.10">
    <property type="entry name" value="Head domain of nucleotide exchange factor GrpE"/>
    <property type="match status" value="1"/>
</dbReference>
<dbReference type="GO" id="GO:0051087">
    <property type="term" value="F:protein-folding chaperone binding"/>
    <property type="evidence" value="ECO:0007669"/>
    <property type="project" value="InterPro"/>
</dbReference>
<dbReference type="GO" id="GO:0005829">
    <property type="term" value="C:cytosol"/>
    <property type="evidence" value="ECO:0007669"/>
    <property type="project" value="TreeGrafter"/>
</dbReference>
<evidence type="ECO:0000256" key="13">
    <source>
        <dbReference type="SAM" id="Coils"/>
    </source>
</evidence>
<evidence type="ECO:0000256" key="3">
    <source>
        <dbReference type="ARBA" id="ARBA00011738"/>
    </source>
</evidence>
<keyword evidence="16" id="KW-1185">Reference proteome</keyword>
<evidence type="ECO:0000256" key="7">
    <source>
        <dbReference type="ARBA" id="ARBA00053401"/>
    </source>
</evidence>
<keyword evidence="5 10" id="KW-0346">Stress response</keyword>
<dbReference type="InterPro" id="IPR013805">
    <property type="entry name" value="GrpE_CC"/>
</dbReference>
<dbReference type="OrthoDB" id="9789811at2"/>
<gene>
    <name evidence="10" type="primary">grpE</name>
    <name evidence="15" type="ORF">SAMN04488509_102342</name>
</gene>
<comment type="subunit">
    <text evidence="3 10">Homodimer.</text>
</comment>
<dbReference type="PROSITE" id="PS01071">
    <property type="entry name" value="GRPE"/>
    <property type="match status" value="1"/>
</dbReference>
<evidence type="ECO:0000256" key="2">
    <source>
        <dbReference type="ARBA" id="ARBA00009054"/>
    </source>
</evidence>
<dbReference type="GO" id="GO:0000774">
    <property type="term" value="F:adenyl-nucleotide exchange factor activity"/>
    <property type="evidence" value="ECO:0007669"/>
    <property type="project" value="InterPro"/>
</dbReference>
<protein>
    <recommendedName>
        <fullName evidence="8 10">Protein GrpE</fullName>
    </recommendedName>
    <alternativeName>
        <fullName evidence="9 10">HSP-70 cofactor</fullName>
    </alternativeName>
</protein>
<dbReference type="InterPro" id="IPR000740">
    <property type="entry name" value="GrpE"/>
</dbReference>
<evidence type="ECO:0000256" key="4">
    <source>
        <dbReference type="ARBA" id="ARBA00022490"/>
    </source>
</evidence>
<evidence type="ECO:0000313" key="16">
    <source>
        <dbReference type="Proteomes" id="UP000199603"/>
    </source>
</evidence>
<evidence type="ECO:0000256" key="10">
    <source>
        <dbReference type="HAMAP-Rule" id="MF_01151"/>
    </source>
</evidence>
<dbReference type="NCBIfam" id="NF010748">
    <property type="entry name" value="PRK14150.1"/>
    <property type="match status" value="1"/>
</dbReference>
<dbReference type="SUPFAM" id="SSF51064">
    <property type="entry name" value="Head domain of nucleotide exchange factor GrpE"/>
    <property type="match status" value="1"/>
</dbReference>
<comment type="subcellular location">
    <subcellularLocation>
        <location evidence="1 10">Cytoplasm</location>
    </subcellularLocation>
</comment>
<keyword evidence="6 10" id="KW-0143">Chaperone</keyword>
<dbReference type="PANTHER" id="PTHR21237">
    <property type="entry name" value="GRPE PROTEIN"/>
    <property type="match status" value="1"/>
</dbReference>
<sequence length="169" mass="18861">MSQEPQPVAGQEHAEPQSEVELLSARIDELQMALMMVREEQLRERADLENQRKRMLRDVEHARKFANERLLGDLLPVLDALERGIETAGNDSAVAEGLKLTQRELLKVAESNGLKQLDPAGEPFNPEHHQAVSAQPSAEHGSGTVLQVFQKGYLLNERLLRPAMVVVSQ</sequence>
<dbReference type="SUPFAM" id="SSF58014">
    <property type="entry name" value="Coiled-coil domain of nucleotide exchange factor GrpE"/>
    <property type="match status" value="1"/>
</dbReference>
<dbReference type="STRING" id="265719.SAMN04488509_102342"/>
<dbReference type="HAMAP" id="MF_01151">
    <property type="entry name" value="GrpE"/>
    <property type="match status" value="1"/>
</dbReference>
<dbReference type="FunFam" id="2.30.22.10:FF:000001">
    <property type="entry name" value="Protein GrpE"/>
    <property type="match status" value="1"/>
</dbReference>
<proteinExistence type="inferred from homology"/>
<dbReference type="PANTHER" id="PTHR21237:SF23">
    <property type="entry name" value="GRPE PROTEIN HOMOLOG, MITOCHONDRIAL"/>
    <property type="match status" value="1"/>
</dbReference>
<dbReference type="Pfam" id="PF01025">
    <property type="entry name" value="GrpE"/>
    <property type="match status" value="1"/>
</dbReference>
<evidence type="ECO:0000256" key="14">
    <source>
        <dbReference type="SAM" id="MobiDB-lite"/>
    </source>
</evidence>
<dbReference type="InterPro" id="IPR009012">
    <property type="entry name" value="GrpE_head"/>
</dbReference>
<dbReference type="PRINTS" id="PR00773">
    <property type="entry name" value="GRPEPROTEIN"/>
</dbReference>
<dbReference type="GO" id="GO:0051082">
    <property type="term" value="F:unfolded protein binding"/>
    <property type="evidence" value="ECO:0007669"/>
    <property type="project" value="TreeGrafter"/>
</dbReference>
<feature type="region of interest" description="Disordered" evidence="14">
    <location>
        <begin position="116"/>
        <end position="139"/>
    </location>
</feature>